<proteinExistence type="predicted"/>
<dbReference type="EMBL" id="GDJX01009404">
    <property type="protein sequence ID" value="JAT58532.1"/>
    <property type="molecule type" value="Transcribed_RNA"/>
</dbReference>
<feature type="non-terminal residue" evidence="2">
    <location>
        <position position="1"/>
    </location>
</feature>
<protein>
    <submittedName>
        <fullName evidence="2">DNA-directed RNA polymerase subunit beta</fullName>
    </submittedName>
</protein>
<dbReference type="GO" id="GO:0000428">
    <property type="term" value="C:DNA-directed RNA polymerase complex"/>
    <property type="evidence" value="ECO:0007669"/>
    <property type="project" value="UniProtKB-KW"/>
</dbReference>
<accession>A0A1D1YV88</accession>
<keyword evidence="2" id="KW-0804">Transcription</keyword>
<organism evidence="2">
    <name type="scientific">Anthurium amnicola</name>
    <dbReference type="NCBI Taxonomy" id="1678845"/>
    <lineage>
        <taxon>Eukaryota</taxon>
        <taxon>Viridiplantae</taxon>
        <taxon>Streptophyta</taxon>
        <taxon>Embryophyta</taxon>
        <taxon>Tracheophyta</taxon>
        <taxon>Spermatophyta</taxon>
        <taxon>Magnoliopsida</taxon>
        <taxon>Liliopsida</taxon>
        <taxon>Araceae</taxon>
        <taxon>Pothoideae</taxon>
        <taxon>Potheae</taxon>
        <taxon>Anthurium</taxon>
    </lineage>
</organism>
<sequence length="188" mass="21178">TIFGVHHDTTSLREKNHRKLHKIESQENLGLANKNSVEKTIQKTTQAKQIPSSNYFEKLGPIQSIFRDRFSISPSTTPHTTPPTSRPSTPLSFDVQQQSGDNSLFSDQINSSSQITSSQTTITASPLARTAYYHHDPKILQNVKKVLPCVEDIENDIINRSSPPWRLHNAKSEDEIGNGKEKNLFKKD</sequence>
<feature type="region of interest" description="Disordered" evidence="1">
    <location>
        <begin position="161"/>
        <end position="188"/>
    </location>
</feature>
<evidence type="ECO:0000313" key="2">
    <source>
        <dbReference type="EMBL" id="JAT58532.1"/>
    </source>
</evidence>
<evidence type="ECO:0000256" key="1">
    <source>
        <dbReference type="SAM" id="MobiDB-lite"/>
    </source>
</evidence>
<keyword evidence="2" id="KW-0240">DNA-directed RNA polymerase</keyword>
<reference evidence="2" key="1">
    <citation type="submission" date="2015-07" db="EMBL/GenBank/DDBJ databases">
        <title>Transcriptome Assembly of Anthurium amnicola.</title>
        <authorList>
            <person name="Suzuki J."/>
        </authorList>
    </citation>
    <scope>NUCLEOTIDE SEQUENCE</scope>
</reference>
<name>A0A1D1YV88_9ARAE</name>
<feature type="region of interest" description="Disordered" evidence="1">
    <location>
        <begin position="71"/>
        <end position="93"/>
    </location>
</feature>
<dbReference type="AlphaFoldDB" id="A0A1D1YV88"/>
<feature type="compositionally biased region" description="Basic and acidic residues" evidence="1">
    <location>
        <begin position="170"/>
        <end position="188"/>
    </location>
</feature>
<gene>
    <name evidence="2" type="primary">rpoB_58</name>
    <name evidence="2" type="ORF">g.137287</name>
</gene>